<proteinExistence type="predicted"/>
<feature type="signal peptide" evidence="2">
    <location>
        <begin position="1"/>
        <end position="20"/>
    </location>
</feature>
<dbReference type="AlphaFoldDB" id="A0A139L9U5"/>
<reference evidence="6" key="2">
    <citation type="submission" date="2022-10" db="EMBL/GenBank/DDBJ databases">
        <title>Human gut microbiome strain richness.</title>
        <authorList>
            <person name="Chen-Liaw A."/>
        </authorList>
    </citation>
    <scope>NUCLEOTIDE SEQUENCE</scope>
    <source>
        <strain evidence="6">BSD2780120875st1_E1_BSD2780120875_150330</strain>
    </source>
</reference>
<evidence type="ECO:0000313" key="5">
    <source>
        <dbReference type="EMBL" id="KAA3931094.1"/>
    </source>
</evidence>
<keyword evidence="2" id="KW-0732">Signal</keyword>
<protein>
    <submittedName>
        <fullName evidence="5">DUF4962 domain-containing protein</fullName>
    </submittedName>
    <submittedName>
        <fullName evidence="6">Heparinase II/III family protein</fullName>
    </submittedName>
</protein>
<comment type="subcellular location">
    <subcellularLocation>
        <location evidence="1">Cell envelope</location>
    </subcellularLocation>
</comment>
<dbReference type="PANTHER" id="PTHR38045:SF1">
    <property type="entry name" value="HEPARINASE II_III-LIKE PROTEIN"/>
    <property type="match status" value="1"/>
</dbReference>
<dbReference type="Proteomes" id="UP001219389">
    <property type="component" value="Unassembled WGS sequence"/>
</dbReference>
<evidence type="ECO:0000256" key="2">
    <source>
        <dbReference type="SAM" id="SignalP"/>
    </source>
</evidence>
<dbReference type="PROSITE" id="PS51257">
    <property type="entry name" value="PROKAR_LIPOPROTEIN"/>
    <property type="match status" value="1"/>
</dbReference>
<feature type="chain" id="PRO_5042682072" evidence="2">
    <location>
        <begin position="21"/>
        <end position="604"/>
    </location>
</feature>
<dbReference type="EMBL" id="JAQNZF010000021">
    <property type="protein sequence ID" value="MDC2743682.1"/>
    <property type="molecule type" value="Genomic_DNA"/>
</dbReference>
<name>A0A139L9U5_BACOV</name>
<evidence type="ECO:0000256" key="1">
    <source>
        <dbReference type="ARBA" id="ARBA00004196"/>
    </source>
</evidence>
<dbReference type="PANTHER" id="PTHR38045">
    <property type="entry name" value="CHROMOSOME 1, WHOLE GENOME SHOTGUN SEQUENCE"/>
    <property type="match status" value="1"/>
</dbReference>
<dbReference type="GO" id="GO:0016829">
    <property type="term" value="F:lyase activity"/>
    <property type="evidence" value="ECO:0007669"/>
    <property type="project" value="InterPro"/>
</dbReference>
<dbReference type="Gene3D" id="1.50.10.100">
    <property type="entry name" value="Chondroitin AC/alginate lyase"/>
    <property type="match status" value="1"/>
</dbReference>
<dbReference type="InterPro" id="IPR012480">
    <property type="entry name" value="Hepar_II_III_C"/>
</dbReference>
<comment type="caution">
    <text evidence="5">The sequence shown here is derived from an EMBL/GenBank/DDBJ whole genome shotgun (WGS) entry which is preliminary data.</text>
</comment>
<dbReference type="RefSeq" id="WP_061447915.1">
    <property type="nucleotide sequence ID" value="NZ_CAXTIO010000007.1"/>
</dbReference>
<dbReference type="Gene3D" id="2.70.98.70">
    <property type="match status" value="1"/>
</dbReference>
<organism evidence="5 7">
    <name type="scientific">Bacteroides ovatus</name>
    <dbReference type="NCBI Taxonomy" id="28116"/>
    <lineage>
        <taxon>Bacteria</taxon>
        <taxon>Pseudomonadati</taxon>
        <taxon>Bacteroidota</taxon>
        <taxon>Bacteroidia</taxon>
        <taxon>Bacteroidales</taxon>
        <taxon>Bacteroidaceae</taxon>
        <taxon>Bacteroides</taxon>
    </lineage>
</organism>
<dbReference type="Pfam" id="PF16332">
    <property type="entry name" value="DUF4962"/>
    <property type="match status" value="1"/>
</dbReference>
<accession>A0A139L9U5</accession>
<dbReference type="STRING" id="28116.Bovatus_03245"/>
<evidence type="ECO:0000259" key="4">
    <source>
        <dbReference type="Pfam" id="PF16332"/>
    </source>
</evidence>
<sequence>MKKILLLLLIFVSGCTGVVAQQFDYGKIAPHPRLLLPAGGEEAIRKAIAEYPPLATVHQRIMELCDRTLTEPPVERIKEGKRLLAISRIALKRIYYLSYAYRMTGDKKYAHRAEQEMLAVSRFTDWNPTHFLDVGEMVMALAIGYDWLYDSLQPDTRRVVREAIIAKGFDAAKNTRHAWFYTAKNNWNSVCNSGLAYGALALFEEIPEVSKGIIEKCMETNPKAMVGYGPDGGYPEGFGYWGYGTSFQVMLIAALESAFGTDNGLSQAPGFMESARFMQYMTAPGGDCFCFSDSPVEAECNMMMFWFAGKAKDLSLLWIERQYLDRPDMPFAEDRLLPSLMVFCSQLDLKHIGKPKKNFWFSRGDTPVFIYRGGWDSKEDTYLGVKGGSPSTSHAHMDAGSFIFERDGVRWAMDLGMQSYITLESKGVDLWNMSQNGQRWEVFRLSNIAHNTLTINGERHLVKSNAPITRTFESKKQKGAEVDLSSVFANSVKKVVRTVILDQKDHLEVTDRLETGDKEAAVSWIMVTPAEAKITGKNRMELTKDGQRMLLTVDADTEVEMKTWSNVPPHEYDFRNPGTIRVGFETVIPANRASQLKVRLIPLK</sequence>
<feature type="domain" description="Heparinase II/III-like C-terminal" evidence="3">
    <location>
        <begin position="379"/>
        <end position="558"/>
    </location>
</feature>
<dbReference type="EMBL" id="VWLB01000002">
    <property type="protein sequence ID" value="KAA3931094.1"/>
    <property type="molecule type" value="Genomic_DNA"/>
</dbReference>
<dbReference type="Proteomes" id="UP000365824">
    <property type="component" value="Unassembled WGS sequence"/>
</dbReference>
<feature type="domain" description="Heparinase II N-terminal" evidence="4">
    <location>
        <begin position="94"/>
        <end position="291"/>
    </location>
</feature>
<dbReference type="InterPro" id="IPR008929">
    <property type="entry name" value="Chondroitin_lyas"/>
</dbReference>
<evidence type="ECO:0000313" key="6">
    <source>
        <dbReference type="EMBL" id="MDC2743682.1"/>
    </source>
</evidence>
<gene>
    <name evidence="5" type="ORF">F3F25_01110</name>
    <name evidence="6" type="ORF">PO382_15765</name>
</gene>
<evidence type="ECO:0000259" key="3">
    <source>
        <dbReference type="Pfam" id="PF07940"/>
    </source>
</evidence>
<dbReference type="Pfam" id="PF07940">
    <property type="entry name" value="Hepar_II_III_C"/>
    <property type="match status" value="1"/>
</dbReference>
<dbReference type="SUPFAM" id="SSF48230">
    <property type="entry name" value="Chondroitin AC/alginate lyase"/>
    <property type="match status" value="1"/>
</dbReference>
<reference evidence="5 7" key="1">
    <citation type="journal article" date="2019" name="Nat. Med.">
        <title>A library of human gut bacterial isolates paired with longitudinal multiomics data enables mechanistic microbiome research.</title>
        <authorList>
            <person name="Poyet M."/>
            <person name="Groussin M."/>
            <person name="Gibbons S.M."/>
            <person name="Avila-Pacheco J."/>
            <person name="Jiang X."/>
            <person name="Kearney S.M."/>
            <person name="Perrotta A.R."/>
            <person name="Berdy B."/>
            <person name="Zhao S."/>
            <person name="Lieberman T.D."/>
            <person name="Swanson P.K."/>
            <person name="Smith M."/>
            <person name="Roesemann S."/>
            <person name="Alexander J.E."/>
            <person name="Rich S.A."/>
            <person name="Livny J."/>
            <person name="Vlamakis H."/>
            <person name="Clish C."/>
            <person name="Bullock K."/>
            <person name="Deik A."/>
            <person name="Scott J."/>
            <person name="Pierce K.A."/>
            <person name="Xavier R.J."/>
            <person name="Alm E.J."/>
        </authorList>
    </citation>
    <scope>NUCLEOTIDE SEQUENCE [LARGE SCALE GENOMIC DNA]</scope>
    <source>
        <strain evidence="5 7">BIOML-A160</strain>
    </source>
</reference>
<evidence type="ECO:0000313" key="7">
    <source>
        <dbReference type="Proteomes" id="UP000365824"/>
    </source>
</evidence>
<dbReference type="InterPro" id="IPR032518">
    <property type="entry name" value="HepII_N"/>
</dbReference>
<dbReference type="GO" id="GO:0030313">
    <property type="term" value="C:cell envelope"/>
    <property type="evidence" value="ECO:0007669"/>
    <property type="project" value="UniProtKB-SubCell"/>
</dbReference>